<evidence type="ECO:0000256" key="5">
    <source>
        <dbReference type="ARBA" id="ARBA00023136"/>
    </source>
</evidence>
<dbReference type="RefSeq" id="WP_018065224.1">
    <property type="nucleotide sequence ID" value="NZ_AQWH01000011.1"/>
</dbReference>
<keyword evidence="5 6" id="KW-0472">Membrane</keyword>
<name>A0A1U9YYZ4_9HYPH</name>
<keyword evidence="2" id="KW-1003">Cell membrane</keyword>
<dbReference type="GO" id="GO:0015171">
    <property type="term" value="F:amino acid transmembrane transporter activity"/>
    <property type="evidence" value="ECO:0007669"/>
    <property type="project" value="TreeGrafter"/>
</dbReference>
<dbReference type="InterPro" id="IPR001123">
    <property type="entry name" value="LeuE-type"/>
</dbReference>
<evidence type="ECO:0000256" key="6">
    <source>
        <dbReference type="SAM" id="Phobius"/>
    </source>
</evidence>
<feature type="transmembrane region" description="Helical" evidence="6">
    <location>
        <begin position="73"/>
        <end position="95"/>
    </location>
</feature>
<feature type="transmembrane region" description="Helical" evidence="6">
    <location>
        <begin position="157"/>
        <end position="182"/>
    </location>
</feature>
<evidence type="ECO:0000256" key="4">
    <source>
        <dbReference type="ARBA" id="ARBA00022989"/>
    </source>
</evidence>
<dbReference type="Proteomes" id="UP000191135">
    <property type="component" value="Chromosome"/>
</dbReference>
<evidence type="ECO:0000256" key="1">
    <source>
        <dbReference type="ARBA" id="ARBA00004651"/>
    </source>
</evidence>
<keyword evidence="8" id="KW-1185">Reference proteome</keyword>
<reference evidence="7 8" key="1">
    <citation type="submission" date="2017-03" db="EMBL/GenBank/DDBJ databases">
        <title>Foreign affairs: Plasmid Transfer between Roseobacters and Rhizobia.</title>
        <authorList>
            <person name="Bartling P."/>
            <person name="Bunk B."/>
            <person name="Overmann J."/>
            <person name="Brinkmann H."/>
            <person name="Petersen J."/>
        </authorList>
    </citation>
    <scope>NUCLEOTIDE SEQUENCE [LARGE SCALE GENOMIC DNA]</scope>
    <source>
        <strain evidence="7 8">MACL11</strain>
    </source>
</reference>
<dbReference type="PIRSF" id="PIRSF006324">
    <property type="entry name" value="LeuE"/>
    <property type="match status" value="1"/>
</dbReference>
<dbReference type="PANTHER" id="PTHR30086:SF20">
    <property type="entry name" value="ARGININE EXPORTER PROTEIN ARGO-RELATED"/>
    <property type="match status" value="1"/>
</dbReference>
<feature type="transmembrane region" description="Helical" evidence="6">
    <location>
        <begin position="42"/>
        <end position="67"/>
    </location>
</feature>
<evidence type="ECO:0000256" key="2">
    <source>
        <dbReference type="ARBA" id="ARBA00022475"/>
    </source>
</evidence>
<gene>
    <name evidence="7" type="primary">rhtB_2</name>
    <name evidence="7" type="ORF">Mame_01293</name>
</gene>
<dbReference type="GO" id="GO:0005886">
    <property type="term" value="C:plasma membrane"/>
    <property type="evidence" value="ECO:0007669"/>
    <property type="project" value="UniProtKB-SubCell"/>
</dbReference>
<dbReference type="EMBL" id="CP020330">
    <property type="protein sequence ID" value="AQZ50661.1"/>
    <property type="molecule type" value="Genomic_DNA"/>
</dbReference>
<sequence>MDWSNIAAFAATEFLLCLSPGPAVLLVVGLSMRQGFWRSQAAAAGILTTNAVYFALSAAGVASLILASATLFYVLKIVGAVYLAWLGLGMILPLWRAWRSGEKGDVPLALAAEASPRITAPPLKLYWKGISVQAANPKNLAFFVAILPQFIDPAGPVALQMAVLGGVSVLLELPVLLIYALAFSALAKVITERVVQWLEAIAGGVLIALAGVLAWERRA</sequence>
<dbReference type="Pfam" id="PF01810">
    <property type="entry name" value="LysE"/>
    <property type="match status" value="1"/>
</dbReference>
<evidence type="ECO:0000313" key="8">
    <source>
        <dbReference type="Proteomes" id="UP000191135"/>
    </source>
</evidence>
<dbReference type="PANTHER" id="PTHR30086">
    <property type="entry name" value="ARGININE EXPORTER PROTEIN ARGO"/>
    <property type="match status" value="1"/>
</dbReference>
<dbReference type="OrthoDB" id="9804822at2"/>
<proteinExistence type="predicted"/>
<keyword evidence="3 6" id="KW-0812">Transmembrane</keyword>
<keyword evidence="4 6" id="KW-1133">Transmembrane helix</keyword>
<dbReference type="KEGG" id="mmed:Mame_01293"/>
<evidence type="ECO:0000313" key="7">
    <source>
        <dbReference type="EMBL" id="AQZ50661.1"/>
    </source>
</evidence>
<evidence type="ECO:0000256" key="3">
    <source>
        <dbReference type="ARBA" id="ARBA00022692"/>
    </source>
</evidence>
<protein>
    <submittedName>
        <fullName evidence="7">Homoserine/homoserine lactone efflux protein</fullName>
    </submittedName>
</protein>
<feature type="transmembrane region" description="Helical" evidence="6">
    <location>
        <begin position="194"/>
        <end position="215"/>
    </location>
</feature>
<dbReference type="eggNOG" id="COG1280">
    <property type="taxonomic scope" value="Bacteria"/>
</dbReference>
<comment type="subcellular location">
    <subcellularLocation>
        <location evidence="1">Cell membrane</location>
        <topology evidence="1">Multi-pass membrane protein</topology>
    </subcellularLocation>
</comment>
<organism evidence="7 8">
    <name type="scientific">Martelella mediterranea DSM 17316</name>
    <dbReference type="NCBI Taxonomy" id="1122214"/>
    <lineage>
        <taxon>Bacteria</taxon>
        <taxon>Pseudomonadati</taxon>
        <taxon>Pseudomonadota</taxon>
        <taxon>Alphaproteobacteria</taxon>
        <taxon>Hyphomicrobiales</taxon>
        <taxon>Aurantimonadaceae</taxon>
        <taxon>Martelella</taxon>
    </lineage>
</organism>
<dbReference type="AlphaFoldDB" id="A0A1U9YYZ4"/>
<accession>A0A1U9YYZ4</accession>
<dbReference type="STRING" id="1122214.Mame_01293"/>
<feature type="transmembrane region" description="Helical" evidence="6">
    <location>
        <begin position="6"/>
        <end position="30"/>
    </location>
</feature>